<dbReference type="PANTHER" id="PTHR39586:SF1">
    <property type="entry name" value="CYTOPLASMIC PROTEIN"/>
    <property type="match status" value="1"/>
</dbReference>
<dbReference type="PANTHER" id="PTHR39586">
    <property type="entry name" value="CYTOPLASMIC PROTEIN-RELATED"/>
    <property type="match status" value="1"/>
</dbReference>
<dbReference type="SUPFAM" id="SSF158452">
    <property type="entry name" value="YqcC-like"/>
    <property type="match status" value="1"/>
</dbReference>
<dbReference type="InterPro" id="IPR023376">
    <property type="entry name" value="YqcC-like_dom"/>
</dbReference>
<dbReference type="PIRSF" id="PIRSF006257">
    <property type="entry name" value="UCP006257"/>
    <property type="match status" value="1"/>
</dbReference>
<reference evidence="2 3" key="1">
    <citation type="submission" date="2024-06" db="EMBL/GenBank/DDBJ databases">
        <authorList>
            <person name="Chen R.Y."/>
        </authorList>
    </citation>
    <scope>NUCLEOTIDE SEQUENCE [LARGE SCALE GENOMIC DNA]</scope>
    <source>
        <strain evidence="2 3">D2</strain>
    </source>
</reference>
<organism evidence="2 3">
    <name type="scientific">Catenovulum sediminis</name>
    <dbReference type="NCBI Taxonomy" id="1740262"/>
    <lineage>
        <taxon>Bacteria</taxon>
        <taxon>Pseudomonadati</taxon>
        <taxon>Pseudomonadota</taxon>
        <taxon>Gammaproteobacteria</taxon>
        <taxon>Alteromonadales</taxon>
        <taxon>Alteromonadaceae</taxon>
        <taxon>Catenovulum</taxon>
    </lineage>
</organism>
<evidence type="ECO:0000313" key="2">
    <source>
        <dbReference type="EMBL" id="MER2492948.1"/>
    </source>
</evidence>
<sequence length="106" mass="12410">MSKSITLGQLLTELEAELKSLDLWQDNRPAAYKLRSEQPFCLDTLDFHQWLQFVFIEKLDMLIRHKHPLPDALCVLPMAEEVYKTSKKNVSRLLSILKNIDELFAH</sequence>
<keyword evidence="3" id="KW-1185">Reference proteome</keyword>
<dbReference type="Proteomes" id="UP001467690">
    <property type="component" value="Unassembled WGS sequence"/>
</dbReference>
<proteinExistence type="predicted"/>
<evidence type="ECO:0000259" key="1">
    <source>
        <dbReference type="Pfam" id="PF04287"/>
    </source>
</evidence>
<protein>
    <submittedName>
        <fullName evidence="2">YqcC family protein</fullName>
    </submittedName>
</protein>
<gene>
    <name evidence="2" type="ORF">ABS311_13780</name>
</gene>
<dbReference type="Pfam" id="PF04287">
    <property type="entry name" value="DUF446"/>
    <property type="match status" value="1"/>
</dbReference>
<dbReference type="InterPro" id="IPR007384">
    <property type="entry name" value="UCP006257"/>
</dbReference>
<dbReference type="RefSeq" id="WP_221935034.1">
    <property type="nucleotide sequence ID" value="NZ_CP041660.1"/>
</dbReference>
<dbReference type="EMBL" id="JBELOE010000239">
    <property type="protein sequence ID" value="MER2492948.1"/>
    <property type="molecule type" value="Genomic_DNA"/>
</dbReference>
<accession>A0ABV1RJ21</accession>
<comment type="caution">
    <text evidence="2">The sequence shown here is derived from an EMBL/GenBank/DDBJ whole genome shotgun (WGS) entry which is preliminary data.</text>
</comment>
<name>A0ABV1RJ21_9ALTE</name>
<dbReference type="InterPro" id="IPR036814">
    <property type="entry name" value="YqcC-like_sf"/>
</dbReference>
<dbReference type="Gene3D" id="1.20.1440.40">
    <property type="entry name" value="YqcC-like"/>
    <property type="match status" value="1"/>
</dbReference>
<evidence type="ECO:0000313" key="3">
    <source>
        <dbReference type="Proteomes" id="UP001467690"/>
    </source>
</evidence>
<feature type="domain" description="YqcC-like" evidence="1">
    <location>
        <begin position="9"/>
        <end position="103"/>
    </location>
</feature>